<organism evidence="1 2">
    <name type="scientific">Caulobacter hibisci</name>
    <dbReference type="NCBI Taxonomy" id="2035993"/>
    <lineage>
        <taxon>Bacteria</taxon>
        <taxon>Pseudomonadati</taxon>
        <taxon>Pseudomonadota</taxon>
        <taxon>Alphaproteobacteria</taxon>
        <taxon>Caulobacterales</taxon>
        <taxon>Caulobacteraceae</taxon>
        <taxon>Caulobacter</taxon>
    </lineage>
</organism>
<dbReference type="Proteomes" id="UP000639859">
    <property type="component" value="Unassembled WGS sequence"/>
</dbReference>
<name>A0ABS0SWE9_9CAUL</name>
<accession>A0ABS0SWE9</accession>
<protein>
    <submittedName>
        <fullName evidence="1">DUF488 domain-containing protein</fullName>
    </submittedName>
</protein>
<reference evidence="1 2" key="1">
    <citation type="submission" date="2020-11" db="EMBL/GenBank/DDBJ databases">
        <title>genome sequence of strain KACC 18849.</title>
        <authorList>
            <person name="Gao J."/>
            <person name="Zhang X."/>
        </authorList>
    </citation>
    <scope>NUCLEOTIDE SEQUENCE [LARGE SCALE GENOMIC DNA]</scope>
    <source>
        <strain evidence="1 2">KACC 18849</strain>
    </source>
</reference>
<dbReference type="Pfam" id="PF04343">
    <property type="entry name" value="DUF488"/>
    <property type="match status" value="1"/>
</dbReference>
<dbReference type="EMBL" id="JADWOX010000004">
    <property type="protein sequence ID" value="MBI1683751.1"/>
    <property type="molecule type" value="Genomic_DNA"/>
</dbReference>
<dbReference type="InterPro" id="IPR007438">
    <property type="entry name" value="DUF488"/>
</dbReference>
<proteinExistence type="predicted"/>
<keyword evidence="2" id="KW-1185">Reference proteome</keyword>
<dbReference type="PANTHER" id="PTHR39337">
    <property type="entry name" value="BLR5642 PROTEIN"/>
    <property type="match status" value="1"/>
</dbReference>
<evidence type="ECO:0000313" key="2">
    <source>
        <dbReference type="Proteomes" id="UP000639859"/>
    </source>
</evidence>
<comment type="caution">
    <text evidence="1">The sequence shown here is derived from an EMBL/GenBank/DDBJ whole genome shotgun (WGS) entry which is preliminary data.</text>
</comment>
<dbReference type="PANTHER" id="PTHR39337:SF1">
    <property type="entry name" value="BLR5642 PROTEIN"/>
    <property type="match status" value="1"/>
</dbReference>
<gene>
    <name evidence="1" type="ORF">I4Q42_08730</name>
</gene>
<evidence type="ECO:0000313" key="1">
    <source>
        <dbReference type="EMBL" id="MBI1683751.1"/>
    </source>
</evidence>
<dbReference type="RefSeq" id="WP_198575677.1">
    <property type="nucleotide sequence ID" value="NZ_JADWOX010000004.1"/>
</dbReference>
<sequence>MTDAASLSTIGFTQTSAEGFFGRLKAAGVRSVIDVRLHNTSQLAGFAKSDDLSYFLKAIGGMSYRHEPLLAPTDAILKAFKKDKGDWRVFETSFLALMAERCVEDRLKPGLFDGSCLLCSEATPHNCHRRLVCEYLNGKWGGALKVRHL</sequence>